<comment type="caution">
    <text evidence="2">The sequence shown here is derived from an EMBL/GenBank/DDBJ whole genome shotgun (WGS) entry which is preliminary data.</text>
</comment>
<proteinExistence type="predicted"/>
<organism evidence="2 3">
    <name type="scientific">Pleodorina starrii</name>
    <dbReference type="NCBI Taxonomy" id="330485"/>
    <lineage>
        <taxon>Eukaryota</taxon>
        <taxon>Viridiplantae</taxon>
        <taxon>Chlorophyta</taxon>
        <taxon>core chlorophytes</taxon>
        <taxon>Chlorophyceae</taxon>
        <taxon>CS clade</taxon>
        <taxon>Chlamydomonadales</taxon>
        <taxon>Volvocaceae</taxon>
        <taxon>Pleodorina</taxon>
    </lineage>
</organism>
<reference evidence="2 3" key="1">
    <citation type="journal article" date="2023" name="Commun. Biol.">
        <title>Reorganization of the ancestral sex-determining regions during the evolution of trioecy in Pleodorina starrii.</title>
        <authorList>
            <person name="Takahashi K."/>
            <person name="Suzuki S."/>
            <person name="Kawai-Toyooka H."/>
            <person name="Yamamoto K."/>
            <person name="Hamaji T."/>
            <person name="Ootsuki R."/>
            <person name="Yamaguchi H."/>
            <person name="Kawachi M."/>
            <person name="Higashiyama T."/>
            <person name="Nozaki H."/>
        </authorList>
    </citation>
    <scope>NUCLEOTIDE SEQUENCE [LARGE SCALE GENOMIC DNA]</scope>
    <source>
        <strain evidence="2 3">NIES-4479</strain>
    </source>
</reference>
<dbReference type="Gene3D" id="3.90.20.10">
    <property type="match status" value="1"/>
</dbReference>
<evidence type="ECO:0000313" key="3">
    <source>
        <dbReference type="Proteomes" id="UP001165080"/>
    </source>
</evidence>
<feature type="coiled-coil region" evidence="1">
    <location>
        <begin position="52"/>
        <end position="93"/>
    </location>
</feature>
<sequence>MFRSFRKLSGFAAEDIPVMSKVFTTWPAILKVGSAVVIATQAFTALQLRIDRVGIEKKLEGVEKKVEETDKRLQSVEKKVEETDKRLQSVEKKVEDVAAGMRLLGMKLDQALKKEG</sequence>
<evidence type="ECO:0000256" key="1">
    <source>
        <dbReference type="SAM" id="Coils"/>
    </source>
</evidence>
<evidence type="ECO:0000313" key="2">
    <source>
        <dbReference type="EMBL" id="GLC60523.1"/>
    </source>
</evidence>
<gene>
    <name evidence="2" type="primary">PLESTMB000729</name>
    <name evidence="2" type="ORF">PLESTB_001623000</name>
</gene>
<keyword evidence="1" id="KW-0175">Coiled coil</keyword>
<dbReference type="Proteomes" id="UP001165080">
    <property type="component" value="Unassembled WGS sequence"/>
</dbReference>
<keyword evidence="3" id="KW-1185">Reference proteome</keyword>
<accession>A0A9W6F8S4</accession>
<dbReference type="SUPFAM" id="SSF57997">
    <property type="entry name" value="Tropomyosin"/>
    <property type="match status" value="1"/>
</dbReference>
<dbReference type="AlphaFoldDB" id="A0A9W6F8S4"/>
<dbReference type="EMBL" id="BRXU01000035">
    <property type="protein sequence ID" value="GLC60523.1"/>
    <property type="molecule type" value="Genomic_DNA"/>
</dbReference>
<protein>
    <submittedName>
        <fullName evidence="2">Uncharacterized protein</fullName>
    </submittedName>
</protein>
<dbReference type="OrthoDB" id="10600215at2759"/>
<name>A0A9W6F8S4_9CHLO</name>